<dbReference type="PRINTS" id="PR00260">
    <property type="entry name" value="CHEMTRNSDUCR"/>
</dbReference>
<dbReference type="PROSITE" id="PS50885">
    <property type="entry name" value="HAMP"/>
    <property type="match status" value="1"/>
</dbReference>
<evidence type="ECO:0000256" key="4">
    <source>
        <dbReference type="SAM" id="MobiDB-lite"/>
    </source>
</evidence>
<dbReference type="InterPro" id="IPR004089">
    <property type="entry name" value="MCPsignal_dom"/>
</dbReference>
<keyword evidence="3" id="KW-0807">Transducer</keyword>
<name>A0ABW8N021_9BURK</name>
<organism evidence="7 8">
    <name type="scientific">Caballeronia udeis</name>
    <dbReference type="NCBI Taxonomy" id="1232866"/>
    <lineage>
        <taxon>Bacteria</taxon>
        <taxon>Pseudomonadati</taxon>
        <taxon>Pseudomonadota</taxon>
        <taxon>Betaproteobacteria</taxon>
        <taxon>Burkholderiales</taxon>
        <taxon>Burkholderiaceae</taxon>
        <taxon>Caballeronia</taxon>
    </lineage>
</organism>
<dbReference type="SMART" id="SM00304">
    <property type="entry name" value="HAMP"/>
    <property type="match status" value="1"/>
</dbReference>
<protein>
    <submittedName>
        <fullName evidence="7">Methyl-accepting chemotaxis protein</fullName>
    </submittedName>
</protein>
<dbReference type="InterPro" id="IPR051310">
    <property type="entry name" value="MCP_chemotaxis"/>
</dbReference>
<accession>A0ABW8N021</accession>
<dbReference type="Pfam" id="PF00015">
    <property type="entry name" value="MCPsignal"/>
    <property type="match status" value="1"/>
</dbReference>
<dbReference type="RefSeq" id="WP_404615653.1">
    <property type="nucleotide sequence ID" value="NZ_JBIYDN010000071.1"/>
</dbReference>
<evidence type="ECO:0000313" key="8">
    <source>
        <dbReference type="Proteomes" id="UP001620514"/>
    </source>
</evidence>
<feature type="domain" description="Methyl-accepting transducer" evidence="5">
    <location>
        <begin position="263"/>
        <end position="492"/>
    </location>
</feature>
<dbReference type="PANTHER" id="PTHR43531">
    <property type="entry name" value="PROTEIN ICFG"/>
    <property type="match status" value="1"/>
</dbReference>
<feature type="compositionally biased region" description="Low complexity" evidence="4">
    <location>
        <begin position="309"/>
        <end position="331"/>
    </location>
</feature>
<dbReference type="SUPFAM" id="SSF58104">
    <property type="entry name" value="Methyl-accepting chemotaxis protein (MCP) signaling domain"/>
    <property type="match status" value="1"/>
</dbReference>
<dbReference type="InterPro" id="IPR004091">
    <property type="entry name" value="Chemotax_Me-accpt_rcpt_Me-site"/>
</dbReference>
<evidence type="ECO:0000313" key="7">
    <source>
        <dbReference type="EMBL" id="MFK4448967.1"/>
    </source>
</evidence>
<evidence type="ECO:0000259" key="5">
    <source>
        <dbReference type="PROSITE" id="PS50111"/>
    </source>
</evidence>
<dbReference type="InterPro" id="IPR003660">
    <property type="entry name" value="HAMP_dom"/>
</dbReference>
<proteinExistence type="inferred from homology"/>
<reference evidence="7 8" key="1">
    <citation type="submission" date="2024-11" db="EMBL/GenBank/DDBJ databases">
        <title>Using genomics to understand microbial adaptation to soil warming.</title>
        <authorList>
            <person name="Deangelis K.M. PhD."/>
        </authorList>
    </citation>
    <scope>NUCLEOTIDE SEQUENCE [LARGE SCALE GENOMIC DNA]</scope>
    <source>
        <strain evidence="7 8">GAS97</strain>
    </source>
</reference>
<evidence type="ECO:0000256" key="1">
    <source>
        <dbReference type="ARBA" id="ARBA00022481"/>
    </source>
</evidence>
<evidence type="ECO:0000256" key="2">
    <source>
        <dbReference type="ARBA" id="ARBA00029447"/>
    </source>
</evidence>
<dbReference type="Gene3D" id="1.10.287.950">
    <property type="entry name" value="Methyl-accepting chemotaxis protein"/>
    <property type="match status" value="1"/>
</dbReference>
<gene>
    <name evidence="7" type="ORF">ABH943_009012</name>
</gene>
<feature type="region of interest" description="Disordered" evidence="4">
    <location>
        <begin position="308"/>
        <end position="335"/>
    </location>
</feature>
<dbReference type="InterPro" id="IPR004090">
    <property type="entry name" value="Chemotax_Me-accpt_rcpt"/>
</dbReference>
<sequence>MKMLRNFRIGARLGIAFAFAALLTAALGATAFVKVTAITGEWRSFESRTMAKLKLANHAQAALGDGVHNYKDYVLRGDPYEAKFRENMQDIDESMKSFRLLGDVTPQEDAQLKKASDAVNDYRQSMETLTGLTKGGASIEQRDKAVAGADKAVAAALKSMIEMQSARTVERGAAISSLAETAEWSVVVVTVAALLAAIISATVITRSITKPIGEAVRVAEAVAAGDLTARVSIHGRDETGRLLGALASMNERVSAVVRHIHDASDSILTASTQISVGNTDLSQRTEEQAASLQETAASMEQLTATVKQNSANSDSAKALASDASATANSSNHDVNRVSETISKLSAESKRMTDIISVIEGIAFQTNILALNAAVEAARAGEQGRGFAVVATEVRTLAQRSASAAKEIKEMIVATSSSVTTGATEALQAGAAMTQVTGAIDSVAELMAEIASASAEQATGIDQVNRAVSQMDEMTQQNAALVEQAAAAAGSLVDQAKALKAHVSFFRISNENIAHA</sequence>
<dbReference type="PROSITE" id="PS00538">
    <property type="entry name" value="CHEMOTAXIS_TRANSDUC_1"/>
    <property type="match status" value="1"/>
</dbReference>
<keyword evidence="8" id="KW-1185">Reference proteome</keyword>
<evidence type="ECO:0000259" key="6">
    <source>
        <dbReference type="PROSITE" id="PS50885"/>
    </source>
</evidence>
<dbReference type="PANTHER" id="PTHR43531:SF14">
    <property type="entry name" value="METHYL-ACCEPTING CHEMOTAXIS PROTEIN I-RELATED"/>
    <property type="match status" value="1"/>
</dbReference>
<keyword evidence="1" id="KW-0488">Methylation</keyword>
<comment type="similarity">
    <text evidence="2">Belongs to the methyl-accepting chemotaxis (MCP) protein family.</text>
</comment>
<dbReference type="SMART" id="SM00283">
    <property type="entry name" value="MA"/>
    <property type="match status" value="1"/>
</dbReference>
<dbReference type="PROSITE" id="PS50111">
    <property type="entry name" value="CHEMOTAXIS_TRANSDUC_2"/>
    <property type="match status" value="1"/>
</dbReference>
<dbReference type="CDD" id="cd11386">
    <property type="entry name" value="MCP_signal"/>
    <property type="match status" value="1"/>
</dbReference>
<feature type="domain" description="HAMP" evidence="6">
    <location>
        <begin position="206"/>
        <end position="258"/>
    </location>
</feature>
<comment type="caution">
    <text evidence="7">The sequence shown here is derived from an EMBL/GenBank/DDBJ whole genome shotgun (WGS) entry which is preliminary data.</text>
</comment>
<dbReference type="EMBL" id="JBIYDN010000071">
    <property type="protein sequence ID" value="MFK4448967.1"/>
    <property type="molecule type" value="Genomic_DNA"/>
</dbReference>
<evidence type="ECO:0000256" key="3">
    <source>
        <dbReference type="PROSITE-ProRule" id="PRU00284"/>
    </source>
</evidence>
<dbReference type="Proteomes" id="UP001620514">
    <property type="component" value="Unassembled WGS sequence"/>
</dbReference>
<dbReference type="Pfam" id="PF00672">
    <property type="entry name" value="HAMP"/>
    <property type="match status" value="1"/>
</dbReference>